<protein>
    <recommendedName>
        <fullName evidence="2">Globin domain-containing protein</fullName>
    </recommendedName>
</protein>
<evidence type="ECO:0000313" key="3">
    <source>
        <dbReference type="EMBL" id="KAH3671667.1"/>
    </source>
</evidence>
<feature type="region of interest" description="Disordered" evidence="1">
    <location>
        <begin position="1"/>
        <end position="39"/>
    </location>
</feature>
<accession>A0A9P8PI33</accession>
<dbReference type="Pfam" id="PF00042">
    <property type="entry name" value="Globin"/>
    <property type="match status" value="1"/>
</dbReference>
<feature type="compositionally biased region" description="Low complexity" evidence="1">
    <location>
        <begin position="281"/>
        <end position="294"/>
    </location>
</feature>
<dbReference type="GO" id="GO:0019825">
    <property type="term" value="F:oxygen binding"/>
    <property type="evidence" value="ECO:0007669"/>
    <property type="project" value="InterPro"/>
</dbReference>
<feature type="domain" description="Globin" evidence="2">
    <location>
        <begin position="119"/>
        <end position="258"/>
    </location>
</feature>
<evidence type="ECO:0000259" key="2">
    <source>
        <dbReference type="PROSITE" id="PS01033"/>
    </source>
</evidence>
<dbReference type="Gene3D" id="1.10.490.10">
    <property type="entry name" value="Globins"/>
    <property type="match status" value="1"/>
</dbReference>
<dbReference type="PROSITE" id="PS01033">
    <property type="entry name" value="GLOBIN"/>
    <property type="match status" value="1"/>
</dbReference>
<name>A0A9P8PI33_9ASCO</name>
<dbReference type="EMBL" id="JAEUBE010000055">
    <property type="protein sequence ID" value="KAH3671667.1"/>
    <property type="molecule type" value="Genomic_DNA"/>
</dbReference>
<dbReference type="CDD" id="cd01040">
    <property type="entry name" value="Mb-like"/>
    <property type="match status" value="1"/>
</dbReference>
<reference evidence="3" key="2">
    <citation type="submission" date="2021-01" db="EMBL/GenBank/DDBJ databases">
        <authorList>
            <person name="Schikora-Tamarit M.A."/>
        </authorList>
    </citation>
    <scope>NUCLEOTIDE SEQUENCE</scope>
    <source>
        <strain evidence="3">CBS6075</strain>
    </source>
</reference>
<dbReference type="GO" id="GO:0071949">
    <property type="term" value="F:FAD binding"/>
    <property type="evidence" value="ECO:0007669"/>
    <property type="project" value="TreeGrafter"/>
</dbReference>
<feature type="region of interest" description="Disordered" evidence="1">
    <location>
        <begin position="99"/>
        <end position="120"/>
    </location>
</feature>
<keyword evidence="4" id="KW-1185">Reference proteome</keyword>
<dbReference type="Proteomes" id="UP000769157">
    <property type="component" value="Unassembled WGS sequence"/>
</dbReference>
<organism evidence="3 4">
    <name type="scientific">Ogataea philodendri</name>
    <dbReference type="NCBI Taxonomy" id="1378263"/>
    <lineage>
        <taxon>Eukaryota</taxon>
        <taxon>Fungi</taxon>
        <taxon>Dikarya</taxon>
        <taxon>Ascomycota</taxon>
        <taxon>Saccharomycotina</taxon>
        <taxon>Pichiomycetes</taxon>
        <taxon>Pichiales</taxon>
        <taxon>Pichiaceae</taxon>
        <taxon>Ogataea</taxon>
    </lineage>
</organism>
<dbReference type="GO" id="GO:0020037">
    <property type="term" value="F:heme binding"/>
    <property type="evidence" value="ECO:0007669"/>
    <property type="project" value="InterPro"/>
</dbReference>
<feature type="compositionally biased region" description="Basic and acidic residues" evidence="1">
    <location>
        <begin position="268"/>
        <end position="278"/>
    </location>
</feature>
<feature type="compositionally biased region" description="Low complexity" evidence="1">
    <location>
        <begin position="27"/>
        <end position="39"/>
    </location>
</feature>
<dbReference type="PANTHER" id="PTHR43396:SF6">
    <property type="entry name" value="ABL201WP"/>
    <property type="match status" value="1"/>
</dbReference>
<feature type="compositionally biased region" description="Polar residues" evidence="1">
    <location>
        <begin position="105"/>
        <end position="114"/>
    </location>
</feature>
<sequence>MSVRRGGGLREPAKIRLGSADMSTMPSRNSDLSLSRSSTSTSIVTSVSRSTSVQEADWLNDSVVVNQPRMKIALTLSSEEIDLLRSSWSRVISSSSASPVATISHGTPTSSPQKSIRGHVSKPSRTISIGSMMPTSSFASSLFCIQLYENLIARDPQIEKLIPSIRHQASAFAGVINVAMSTLEDLSRMNESLGSLGKLHSRILGIEPEYFQIMGEVLLKTFRDRFANDLAHGFSIKTEEAWIKLYSFLANSIIQGGIDPIIQYSQPEIEKPVERPPETMRSPSRSESIESKSSTKTKESPDLMKPFIKTRKSSKHSYLNVPKRISHKASSSSSNNDPNSDCVIM</sequence>
<dbReference type="OrthoDB" id="436496at2759"/>
<dbReference type="GO" id="GO:0046210">
    <property type="term" value="P:nitric oxide catabolic process"/>
    <property type="evidence" value="ECO:0007669"/>
    <property type="project" value="TreeGrafter"/>
</dbReference>
<gene>
    <name evidence="3" type="ORF">OGAPHI_000372</name>
</gene>
<dbReference type="GO" id="GO:0008941">
    <property type="term" value="F:nitric oxide dioxygenase NAD(P)H activity"/>
    <property type="evidence" value="ECO:0007669"/>
    <property type="project" value="TreeGrafter"/>
</dbReference>
<comment type="caution">
    <text evidence="3">The sequence shown here is derived from an EMBL/GenBank/DDBJ whole genome shotgun (WGS) entry which is preliminary data.</text>
</comment>
<dbReference type="RefSeq" id="XP_046064843.1">
    <property type="nucleotide sequence ID" value="XM_046204742.1"/>
</dbReference>
<evidence type="ECO:0000313" key="4">
    <source>
        <dbReference type="Proteomes" id="UP000769157"/>
    </source>
</evidence>
<dbReference type="InterPro" id="IPR009050">
    <property type="entry name" value="Globin-like_sf"/>
</dbReference>
<dbReference type="InterPro" id="IPR044399">
    <property type="entry name" value="Mb-like_M"/>
</dbReference>
<dbReference type="GO" id="GO:0071500">
    <property type="term" value="P:cellular response to nitrosative stress"/>
    <property type="evidence" value="ECO:0007669"/>
    <property type="project" value="TreeGrafter"/>
</dbReference>
<dbReference type="SUPFAM" id="SSF46458">
    <property type="entry name" value="Globin-like"/>
    <property type="match status" value="1"/>
</dbReference>
<evidence type="ECO:0000256" key="1">
    <source>
        <dbReference type="SAM" id="MobiDB-lite"/>
    </source>
</evidence>
<dbReference type="PANTHER" id="PTHR43396">
    <property type="entry name" value="FLAVOHEMOPROTEIN"/>
    <property type="match status" value="1"/>
</dbReference>
<proteinExistence type="predicted"/>
<dbReference type="InterPro" id="IPR012292">
    <property type="entry name" value="Globin/Proto"/>
</dbReference>
<reference evidence="3" key="1">
    <citation type="journal article" date="2021" name="Open Biol.">
        <title>Shared evolutionary footprints suggest mitochondrial oxidative damage underlies multiple complex I losses in fungi.</title>
        <authorList>
            <person name="Schikora-Tamarit M.A."/>
            <person name="Marcet-Houben M."/>
            <person name="Nosek J."/>
            <person name="Gabaldon T."/>
        </authorList>
    </citation>
    <scope>NUCLEOTIDE SEQUENCE</scope>
    <source>
        <strain evidence="3">CBS6075</strain>
    </source>
</reference>
<feature type="compositionally biased region" description="Low complexity" evidence="1">
    <location>
        <begin position="330"/>
        <end position="345"/>
    </location>
</feature>
<dbReference type="GeneID" id="70232340"/>
<dbReference type="AlphaFoldDB" id="A0A9P8PI33"/>
<dbReference type="InterPro" id="IPR000971">
    <property type="entry name" value="Globin"/>
</dbReference>
<feature type="region of interest" description="Disordered" evidence="1">
    <location>
        <begin position="268"/>
        <end position="345"/>
    </location>
</feature>